<organism evidence="1 2">
    <name type="scientific">Turicimonas muris</name>
    <dbReference type="NCBI Taxonomy" id="1796652"/>
    <lineage>
        <taxon>Bacteria</taxon>
        <taxon>Pseudomonadati</taxon>
        <taxon>Pseudomonadota</taxon>
        <taxon>Betaproteobacteria</taxon>
        <taxon>Burkholderiales</taxon>
        <taxon>Sutterellaceae</taxon>
        <taxon>Turicimonas</taxon>
    </lineage>
</organism>
<keyword evidence="2" id="KW-1185">Reference proteome</keyword>
<dbReference type="Proteomes" id="UP000214610">
    <property type="component" value="Unassembled WGS sequence"/>
</dbReference>
<evidence type="ECO:0008006" key="3">
    <source>
        <dbReference type="Google" id="ProtNLM"/>
    </source>
</evidence>
<dbReference type="EMBL" id="NHMP01000002">
    <property type="protein sequence ID" value="OXE50409.1"/>
    <property type="molecule type" value="Genomic_DNA"/>
</dbReference>
<gene>
    <name evidence="1" type="ORF">ADH67_04075</name>
</gene>
<evidence type="ECO:0000313" key="1">
    <source>
        <dbReference type="EMBL" id="OXE50409.1"/>
    </source>
</evidence>
<protein>
    <recommendedName>
        <fullName evidence="3">Formylmethanofuran dehydrogenase subunit E domain-containing protein</fullName>
    </recommendedName>
</protein>
<dbReference type="AlphaFoldDB" id="A0A227KQI6"/>
<accession>A0A227KQI6</accession>
<comment type="caution">
    <text evidence="1">The sequence shown here is derived from an EMBL/GenBank/DDBJ whole genome shotgun (WGS) entry which is preliminary data.</text>
</comment>
<proteinExistence type="predicted"/>
<reference evidence="2" key="1">
    <citation type="submission" date="2017-05" db="EMBL/GenBank/DDBJ databases">
        <title>Improved OligoMM genomes.</title>
        <authorList>
            <person name="Garzetti D."/>
        </authorList>
    </citation>
    <scope>NUCLEOTIDE SEQUENCE [LARGE SCALE GENOMIC DNA]</scope>
    <source>
        <strain evidence="2">YL45</strain>
    </source>
</reference>
<sequence length="174" mass="19700">MNREIVKVVEKGVELDIPFHACVLYHGKDSIGGLSLGYRLMYWALNYLSEDGEIPRREDISFKTAFPGPGLRDAVEMISRAVTAGRYEVLKEAPLCAPEGVYGHMYFEISLRDKTVKVALKPGVIDDDFIQTGRSFKKENLTPEGLRHWEDLKKNLAEKVWSVENLSDVLTVIK</sequence>
<name>A0A227KQI6_9BURK</name>
<evidence type="ECO:0000313" key="2">
    <source>
        <dbReference type="Proteomes" id="UP000214610"/>
    </source>
</evidence>